<organism evidence="2 3">
    <name type="scientific">Parelaphostrongylus tenuis</name>
    <name type="common">Meningeal worm</name>
    <dbReference type="NCBI Taxonomy" id="148309"/>
    <lineage>
        <taxon>Eukaryota</taxon>
        <taxon>Metazoa</taxon>
        <taxon>Ecdysozoa</taxon>
        <taxon>Nematoda</taxon>
        <taxon>Chromadorea</taxon>
        <taxon>Rhabditida</taxon>
        <taxon>Rhabditina</taxon>
        <taxon>Rhabditomorpha</taxon>
        <taxon>Strongyloidea</taxon>
        <taxon>Metastrongylidae</taxon>
        <taxon>Parelaphostrongylus</taxon>
    </lineage>
</organism>
<keyword evidence="2" id="KW-0378">Hydrolase</keyword>
<gene>
    <name evidence="2" type="primary">USP47</name>
    <name evidence="2" type="ORF">KIN20_018740</name>
</gene>
<dbReference type="SUPFAM" id="SSF54001">
    <property type="entry name" value="Cysteine proteinases"/>
    <property type="match status" value="2"/>
</dbReference>
<evidence type="ECO:0000313" key="3">
    <source>
        <dbReference type="Proteomes" id="UP001196413"/>
    </source>
</evidence>
<feature type="region of interest" description="Disordered" evidence="1">
    <location>
        <begin position="1"/>
        <end position="47"/>
    </location>
</feature>
<feature type="compositionally biased region" description="Polar residues" evidence="1">
    <location>
        <begin position="14"/>
        <end position="25"/>
    </location>
</feature>
<dbReference type="EMBL" id="JAHQIW010003731">
    <property type="protein sequence ID" value="KAJ1359913.1"/>
    <property type="molecule type" value="Genomic_DNA"/>
</dbReference>
<proteinExistence type="predicted"/>
<accession>A0AAD5MQC2</accession>
<sequence>MQLGRTHGGPDIDSSMNSANPSTSEEVSHADDGINTSHDDLSSRVPLDENGHKYVGLINQHTSTRRTGTMSSYVRRLRAQMARAKMQNFVKCFNCGRENVRRSPCWPMAKSFFDESVIVTRRVRLRNVFGNGLSGKRCRRTLPCPYQKHGQGRWYCFSETRVEPVGPEEISKSFGGSFGGWSTSMTNAYMLMYRKMMLKLSLVFGKFFMAQ</sequence>
<dbReference type="GO" id="GO:0016787">
    <property type="term" value="F:hydrolase activity"/>
    <property type="evidence" value="ECO:0007669"/>
    <property type="project" value="UniProtKB-KW"/>
</dbReference>
<name>A0AAD5MQC2_PARTN</name>
<reference evidence="2" key="1">
    <citation type="submission" date="2021-06" db="EMBL/GenBank/DDBJ databases">
        <title>Parelaphostrongylus tenuis whole genome reference sequence.</title>
        <authorList>
            <person name="Garwood T.J."/>
            <person name="Larsen P.A."/>
            <person name="Fountain-Jones N.M."/>
            <person name="Garbe J.R."/>
            <person name="Macchietto M.G."/>
            <person name="Kania S.A."/>
            <person name="Gerhold R.W."/>
            <person name="Richards J.E."/>
            <person name="Wolf T.M."/>
        </authorList>
    </citation>
    <scope>NUCLEOTIDE SEQUENCE</scope>
    <source>
        <strain evidence="2">MNPRO001-30</strain>
        <tissue evidence="2">Meninges</tissue>
    </source>
</reference>
<dbReference type="InterPro" id="IPR038765">
    <property type="entry name" value="Papain-like_cys_pep_sf"/>
</dbReference>
<evidence type="ECO:0000313" key="2">
    <source>
        <dbReference type="EMBL" id="KAJ1359913.1"/>
    </source>
</evidence>
<keyword evidence="3" id="KW-1185">Reference proteome</keyword>
<dbReference type="Proteomes" id="UP001196413">
    <property type="component" value="Unassembled WGS sequence"/>
</dbReference>
<dbReference type="AlphaFoldDB" id="A0AAD5MQC2"/>
<feature type="compositionally biased region" description="Basic and acidic residues" evidence="1">
    <location>
        <begin position="26"/>
        <end position="47"/>
    </location>
</feature>
<dbReference type="Gene3D" id="3.90.70.10">
    <property type="entry name" value="Cysteine proteinases"/>
    <property type="match status" value="1"/>
</dbReference>
<evidence type="ECO:0000256" key="1">
    <source>
        <dbReference type="SAM" id="MobiDB-lite"/>
    </source>
</evidence>
<comment type="caution">
    <text evidence="2">The sequence shown here is derived from an EMBL/GenBank/DDBJ whole genome shotgun (WGS) entry which is preliminary data.</text>
</comment>
<protein>
    <submittedName>
        <fullName evidence="2">Ubiquitin carboxyl-terminal hydrolase 47</fullName>
    </submittedName>
</protein>